<feature type="transmembrane region" description="Helical" evidence="2">
    <location>
        <begin position="509"/>
        <end position="538"/>
    </location>
</feature>
<feature type="transmembrane region" description="Helical" evidence="2">
    <location>
        <begin position="75"/>
        <end position="105"/>
    </location>
</feature>
<dbReference type="GO" id="GO:0061574">
    <property type="term" value="C:ASAP complex"/>
    <property type="evidence" value="ECO:0007669"/>
    <property type="project" value="TreeGrafter"/>
</dbReference>
<evidence type="ECO:0000256" key="1">
    <source>
        <dbReference type="SAM" id="MobiDB-lite"/>
    </source>
</evidence>
<feature type="compositionally biased region" description="Low complexity" evidence="1">
    <location>
        <begin position="398"/>
        <end position="433"/>
    </location>
</feature>
<evidence type="ECO:0000259" key="3">
    <source>
        <dbReference type="Pfam" id="PF13559"/>
    </source>
</evidence>
<dbReference type="Pfam" id="PF13559">
    <property type="entry name" value="DUF4129"/>
    <property type="match status" value="1"/>
</dbReference>
<keyword evidence="2" id="KW-0472">Membrane</keyword>
<feature type="region of interest" description="Disordered" evidence="1">
    <location>
        <begin position="144"/>
        <end position="168"/>
    </location>
</feature>
<feature type="transmembrane region" description="Helical" evidence="2">
    <location>
        <begin position="241"/>
        <end position="262"/>
    </location>
</feature>
<keyword evidence="5" id="KW-1185">Reference proteome</keyword>
<dbReference type="GO" id="GO:0003723">
    <property type="term" value="F:RNA binding"/>
    <property type="evidence" value="ECO:0007669"/>
    <property type="project" value="TreeGrafter"/>
</dbReference>
<dbReference type="GO" id="GO:0008995">
    <property type="term" value="F:ribonuclease E activity"/>
    <property type="evidence" value="ECO:0007669"/>
    <property type="project" value="UniProtKB-EC"/>
</dbReference>
<accession>A0A5C6A0I3</accession>
<feature type="compositionally biased region" description="Basic and acidic residues" evidence="1">
    <location>
        <begin position="454"/>
        <end position="478"/>
    </location>
</feature>
<dbReference type="RefSeq" id="WP_146522940.1">
    <property type="nucleotide sequence ID" value="NZ_CP151726.1"/>
</dbReference>
<feature type="compositionally biased region" description="Low complexity" evidence="1">
    <location>
        <begin position="444"/>
        <end position="453"/>
    </location>
</feature>
<keyword evidence="2" id="KW-0812">Transmembrane</keyword>
<organism evidence="4 5">
    <name type="scientific">Stieleria varia</name>
    <dbReference type="NCBI Taxonomy" id="2528005"/>
    <lineage>
        <taxon>Bacteria</taxon>
        <taxon>Pseudomonadati</taxon>
        <taxon>Planctomycetota</taxon>
        <taxon>Planctomycetia</taxon>
        <taxon>Pirellulales</taxon>
        <taxon>Pirellulaceae</taxon>
        <taxon>Stieleria</taxon>
    </lineage>
</organism>
<dbReference type="EMBL" id="SJPN01000009">
    <property type="protein sequence ID" value="TWT93334.1"/>
    <property type="molecule type" value="Genomic_DNA"/>
</dbReference>
<evidence type="ECO:0000313" key="4">
    <source>
        <dbReference type="EMBL" id="TWT93334.1"/>
    </source>
</evidence>
<feature type="transmembrane region" description="Helical" evidence="2">
    <location>
        <begin position="43"/>
        <end position="63"/>
    </location>
</feature>
<dbReference type="InterPro" id="IPR025403">
    <property type="entry name" value="TgpA-like_C"/>
</dbReference>
<feature type="domain" description="Protein-glutamine gamma-glutamyltransferase-like C-terminal" evidence="3">
    <location>
        <begin position="599"/>
        <end position="667"/>
    </location>
</feature>
<reference evidence="4 5" key="1">
    <citation type="submission" date="2019-02" db="EMBL/GenBank/DDBJ databases">
        <title>Deep-cultivation of Planctomycetes and their phenomic and genomic characterization uncovers novel biology.</title>
        <authorList>
            <person name="Wiegand S."/>
            <person name="Jogler M."/>
            <person name="Boedeker C."/>
            <person name="Pinto D."/>
            <person name="Vollmers J."/>
            <person name="Rivas-Marin E."/>
            <person name="Kohn T."/>
            <person name="Peeters S.H."/>
            <person name="Heuer A."/>
            <person name="Rast P."/>
            <person name="Oberbeckmann S."/>
            <person name="Bunk B."/>
            <person name="Jeske O."/>
            <person name="Meyerdierks A."/>
            <person name="Storesund J.E."/>
            <person name="Kallscheuer N."/>
            <person name="Luecker S."/>
            <person name="Lage O.M."/>
            <person name="Pohl T."/>
            <person name="Merkel B.J."/>
            <person name="Hornburger P."/>
            <person name="Mueller R.-W."/>
            <person name="Bruemmer F."/>
            <person name="Labrenz M."/>
            <person name="Spormann A.M."/>
            <person name="Op Den Camp H."/>
            <person name="Overmann J."/>
            <person name="Amann R."/>
            <person name="Jetten M.S.M."/>
            <person name="Mascher T."/>
            <person name="Medema M.H."/>
            <person name="Devos D.P."/>
            <person name="Kaster A.-K."/>
            <person name="Ovreas L."/>
            <person name="Rohde M."/>
            <person name="Galperin M.Y."/>
            <person name="Jogler C."/>
        </authorList>
    </citation>
    <scope>NUCLEOTIDE SEQUENCE [LARGE SCALE GENOMIC DNA]</scope>
    <source>
        <strain evidence="4 5">Pla52n</strain>
    </source>
</reference>
<feature type="compositionally biased region" description="Basic and acidic residues" evidence="1">
    <location>
        <begin position="295"/>
        <end position="312"/>
    </location>
</feature>
<dbReference type="OrthoDB" id="289048at2"/>
<proteinExistence type="predicted"/>
<dbReference type="GO" id="GO:0008380">
    <property type="term" value="P:RNA splicing"/>
    <property type="evidence" value="ECO:0007669"/>
    <property type="project" value="TreeGrafter"/>
</dbReference>
<sequence length="671" mass="72682">MAPPKTVADYAAIAVAPILIFVMISSLAQFFVLLIYQGGFGGRVSWILLMYTMGSVAVARVSIEQSREYSIGYLGALGAAALLVLSQYVGSPLLAIPILVMIAYLSDRITYDCTLIDDDVDASGEGLMDSGRILIRQNAEALRKTNDQTSPEADNAVEPTAAPPRKTHQPGRTVFYLALAALPLFGLGQFFLGGNDLLWSQSLKFLALYLFSSLSLLVTTSFLGLRRYLRQRQVDMPHNVSVAWLAGGLGLIAIVLLVAYIAPLPGQLLASLEPPAWLTTPDEKQASSQGWGDEAAEKSDEQSAQTDQDRKPQGKQTQGKSDRERQPGEASEGDPNAKNRDSQSAPPSDESSDKGKSGASEQESSSPDSSGQPSEQKPSSPSKSPDGDKQQKGKPADSPSQQSESTEQSQQKDASESSQQSEQSQKSKPSENSDQQRPSDSGDEQQSQQPQQEGKQETQSKPPQDDESAKEPESKEPESSQSQQSQPPESEASKPKSDSPSMTSQLKQMLSGLLTGLGSLLKLILMLVLLVIVAVFVFRNWAAFVAWWASLFGGQAATPVEESEAETAASAEAFRRPFSSFRNPIGVESDPRRVIVITFQAYEAWMRDRGALRQKDETPDEFVRRAASASPQLSEPTGRLAAAYNRVVYGRGNAGQNDLAVAQQIWQIMSR</sequence>
<evidence type="ECO:0000313" key="5">
    <source>
        <dbReference type="Proteomes" id="UP000320176"/>
    </source>
</evidence>
<dbReference type="PANTHER" id="PTHR46589:SF1">
    <property type="entry name" value="APOPTOTIC CHROMATIN CONDENSATION INDUCER IN THE NUCLEUS"/>
    <property type="match status" value="1"/>
</dbReference>
<evidence type="ECO:0000256" key="2">
    <source>
        <dbReference type="SAM" id="Phobius"/>
    </source>
</evidence>
<keyword evidence="2" id="KW-1133">Transmembrane helix</keyword>
<keyword evidence="4" id="KW-0378">Hydrolase</keyword>
<protein>
    <submittedName>
        <fullName evidence="4">Ribonuclease E</fullName>
        <ecNumber evidence="4">3.1.26.12</ecNumber>
    </submittedName>
</protein>
<dbReference type="Proteomes" id="UP000320176">
    <property type="component" value="Unassembled WGS sequence"/>
</dbReference>
<feature type="compositionally biased region" description="Low complexity" evidence="1">
    <location>
        <begin position="357"/>
        <end position="384"/>
    </location>
</feature>
<dbReference type="EC" id="3.1.26.12" evidence="4"/>
<feature type="transmembrane region" description="Helical" evidence="2">
    <location>
        <begin position="12"/>
        <end position="36"/>
    </location>
</feature>
<comment type="caution">
    <text evidence="4">The sequence shown here is derived from an EMBL/GenBank/DDBJ whole genome shotgun (WGS) entry which is preliminary data.</text>
</comment>
<feature type="compositionally biased region" description="Low complexity" evidence="1">
    <location>
        <begin position="479"/>
        <end position="490"/>
    </location>
</feature>
<feature type="transmembrane region" description="Helical" evidence="2">
    <location>
        <begin position="174"/>
        <end position="194"/>
    </location>
</feature>
<feature type="transmembrane region" description="Helical" evidence="2">
    <location>
        <begin position="206"/>
        <end position="229"/>
    </location>
</feature>
<dbReference type="AlphaFoldDB" id="A0A5C6A0I3"/>
<dbReference type="PANTHER" id="PTHR46589">
    <property type="entry name" value="APOPTOTIC CHROMATIN CONDENSATION INDUCER IN THE NUCLEUS"/>
    <property type="match status" value="1"/>
</dbReference>
<feature type="compositionally biased region" description="Basic and acidic residues" evidence="1">
    <location>
        <begin position="385"/>
        <end position="395"/>
    </location>
</feature>
<gene>
    <name evidence="4" type="primary">rne_1</name>
    <name evidence="4" type="ORF">Pla52n_59940</name>
</gene>
<feature type="region of interest" description="Disordered" evidence="1">
    <location>
        <begin position="280"/>
        <end position="504"/>
    </location>
</feature>
<dbReference type="InterPro" id="IPR052793">
    <property type="entry name" value="EJC-associated_protein"/>
</dbReference>
<name>A0A5C6A0I3_9BACT</name>